<feature type="compositionally biased region" description="Polar residues" evidence="8">
    <location>
        <begin position="128"/>
        <end position="144"/>
    </location>
</feature>
<dbReference type="PANTHER" id="PTHR12829">
    <property type="entry name" value="N6-ADENOSINE-METHYLTRANSFERASE"/>
    <property type="match status" value="1"/>
</dbReference>
<dbReference type="SUPFAM" id="SSF53335">
    <property type="entry name" value="S-adenosyl-L-methionine-dependent methyltransferases"/>
    <property type="match status" value="1"/>
</dbReference>
<dbReference type="InterPro" id="IPR019734">
    <property type="entry name" value="TPR_rpt"/>
</dbReference>
<evidence type="ECO:0000256" key="1">
    <source>
        <dbReference type="ARBA" id="ARBA00012160"/>
    </source>
</evidence>
<feature type="region of interest" description="Disordered" evidence="8">
    <location>
        <begin position="128"/>
        <end position="151"/>
    </location>
</feature>
<comment type="catalytic activity">
    <reaction evidence="5">
        <text>an adenosine in mRNA + S-adenosyl-L-methionine = an N(6)-methyladenosine in mRNA + S-adenosyl-L-homocysteine + H(+)</text>
        <dbReference type="Rhea" id="RHEA:55584"/>
        <dbReference type="Rhea" id="RHEA-COMP:12414"/>
        <dbReference type="Rhea" id="RHEA-COMP:12417"/>
        <dbReference type="ChEBI" id="CHEBI:15378"/>
        <dbReference type="ChEBI" id="CHEBI:57856"/>
        <dbReference type="ChEBI" id="CHEBI:59789"/>
        <dbReference type="ChEBI" id="CHEBI:74411"/>
        <dbReference type="ChEBI" id="CHEBI:74449"/>
        <dbReference type="EC" id="2.1.1.348"/>
    </reaction>
</comment>
<dbReference type="Gene3D" id="1.25.40.10">
    <property type="entry name" value="Tetratricopeptide repeat domain"/>
    <property type="match status" value="2"/>
</dbReference>
<comment type="caution">
    <text evidence="9">The sequence shown here is derived from an EMBL/GenBank/DDBJ whole genome shotgun (WGS) entry which is preliminary data.</text>
</comment>
<dbReference type="EMBL" id="CAJMWS010000713">
    <property type="protein sequence ID" value="CAE6460035.1"/>
    <property type="molecule type" value="Genomic_DNA"/>
</dbReference>
<evidence type="ECO:0000256" key="5">
    <source>
        <dbReference type="ARBA" id="ARBA00048957"/>
    </source>
</evidence>
<dbReference type="GO" id="GO:0036396">
    <property type="term" value="C:RNA N6-methyladenosine methyltransferase complex"/>
    <property type="evidence" value="ECO:0007669"/>
    <property type="project" value="TreeGrafter"/>
</dbReference>
<feature type="compositionally biased region" description="Basic and acidic residues" evidence="8">
    <location>
        <begin position="817"/>
        <end position="826"/>
    </location>
</feature>
<dbReference type="SMART" id="SM00028">
    <property type="entry name" value="TPR"/>
    <property type="match status" value="7"/>
</dbReference>
<dbReference type="Proteomes" id="UP000663846">
    <property type="component" value="Unassembled WGS sequence"/>
</dbReference>
<dbReference type="PANTHER" id="PTHR12829:SF7">
    <property type="entry name" value="N6-ADENOSINE-METHYLTRANSFERASE CATALYTIC SUBUNIT"/>
    <property type="match status" value="1"/>
</dbReference>
<feature type="region of interest" description="Disordered" evidence="8">
    <location>
        <begin position="938"/>
        <end position="964"/>
    </location>
</feature>
<feature type="coiled-coil region" evidence="7">
    <location>
        <begin position="298"/>
        <end position="365"/>
    </location>
</feature>
<evidence type="ECO:0000256" key="4">
    <source>
        <dbReference type="ARBA" id="ARBA00022691"/>
    </source>
</evidence>
<reference evidence="9" key="1">
    <citation type="submission" date="2021-01" db="EMBL/GenBank/DDBJ databases">
        <authorList>
            <person name="Kaushik A."/>
        </authorList>
    </citation>
    <scope>NUCLEOTIDE SEQUENCE</scope>
    <source>
        <strain evidence="9">AG1-1C</strain>
    </source>
</reference>
<accession>A0A8H3GPR9</accession>
<evidence type="ECO:0000256" key="7">
    <source>
        <dbReference type="SAM" id="Coils"/>
    </source>
</evidence>
<dbReference type="InterPro" id="IPR011990">
    <property type="entry name" value="TPR-like_helical_dom_sf"/>
</dbReference>
<organism evidence="9 10">
    <name type="scientific">Rhizoctonia solani</name>
    <dbReference type="NCBI Taxonomy" id="456999"/>
    <lineage>
        <taxon>Eukaryota</taxon>
        <taxon>Fungi</taxon>
        <taxon>Dikarya</taxon>
        <taxon>Basidiomycota</taxon>
        <taxon>Agaricomycotina</taxon>
        <taxon>Agaricomycetes</taxon>
        <taxon>Cantharellales</taxon>
        <taxon>Ceratobasidiaceae</taxon>
        <taxon>Rhizoctonia</taxon>
    </lineage>
</organism>
<dbReference type="GO" id="GO:0032259">
    <property type="term" value="P:methylation"/>
    <property type="evidence" value="ECO:0007669"/>
    <property type="project" value="UniProtKB-KW"/>
</dbReference>
<dbReference type="InterPro" id="IPR007757">
    <property type="entry name" value="MT-A70-like"/>
</dbReference>
<evidence type="ECO:0000313" key="10">
    <source>
        <dbReference type="Proteomes" id="UP000663846"/>
    </source>
</evidence>
<evidence type="ECO:0000313" key="9">
    <source>
        <dbReference type="EMBL" id="CAE6460035.1"/>
    </source>
</evidence>
<evidence type="ECO:0000256" key="8">
    <source>
        <dbReference type="SAM" id="MobiDB-lite"/>
    </source>
</evidence>
<protein>
    <recommendedName>
        <fullName evidence="1">mRNA m(6)A methyltransferase</fullName>
        <ecNumber evidence="1">2.1.1.348</ecNumber>
    </recommendedName>
</protein>
<dbReference type="Pfam" id="PF13424">
    <property type="entry name" value="TPR_12"/>
    <property type="match status" value="2"/>
</dbReference>
<proteinExistence type="inferred from homology"/>
<evidence type="ECO:0000256" key="3">
    <source>
        <dbReference type="ARBA" id="ARBA00022679"/>
    </source>
</evidence>
<evidence type="ECO:0000256" key="2">
    <source>
        <dbReference type="ARBA" id="ARBA00022603"/>
    </source>
</evidence>
<dbReference type="GO" id="GO:0001734">
    <property type="term" value="F:mRNA m(6)A methyltransferase activity"/>
    <property type="evidence" value="ECO:0007669"/>
    <property type="project" value="UniProtKB-EC"/>
</dbReference>
<evidence type="ECO:0000256" key="6">
    <source>
        <dbReference type="PROSITE-ProRule" id="PRU00489"/>
    </source>
</evidence>
<dbReference type="PROSITE" id="PS51143">
    <property type="entry name" value="MT_A70"/>
    <property type="match status" value="1"/>
</dbReference>
<name>A0A8H3GPR9_9AGAM</name>
<dbReference type="AlphaFoldDB" id="A0A8H3GPR9"/>
<feature type="compositionally biased region" description="Polar residues" evidence="8">
    <location>
        <begin position="833"/>
        <end position="844"/>
    </location>
</feature>
<keyword evidence="2" id="KW-0489">Methyltransferase</keyword>
<keyword evidence="4" id="KW-0949">S-adenosyl-L-methionine</keyword>
<dbReference type="SUPFAM" id="SSF48452">
    <property type="entry name" value="TPR-like"/>
    <property type="match status" value="2"/>
</dbReference>
<dbReference type="EC" id="2.1.1.348" evidence="1"/>
<dbReference type="Pfam" id="PF05063">
    <property type="entry name" value="MT-A70"/>
    <property type="match status" value="1"/>
</dbReference>
<gene>
    <name evidence="9" type="ORF">RDB_LOCUS157984</name>
</gene>
<feature type="coiled-coil region" evidence="7">
    <location>
        <begin position="689"/>
        <end position="719"/>
    </location>
</feature>
<dbReference type="GO" id="GO:0005634">
    <property type="term" value="C:nucleus"/>
    <property type="evidence" value="ECO:0007669"/>
    <property type="project" value="TreeGrafter"/>
</dbReference>
<dbReference type="InterPro" id="IPR029063">
    <property type="entry name" value="SAM-dependent_MTases_sf"/>
</dbReference>
<feature type="region of interest" description="Disordered" evidence="8">
    <location>
        <begin position="812"/>
        <end position="845"/>
    </location>
</feature>
<keyword evidence="3" id="KW-0808">Transferase</keyword>
<comment type="similarity">
    <text evidence="6">Belongs to the MT-A70-like family.</text>
</comment>
<sequence length="1233" mass="140238">MSLTISYEPPEGGRPWYVDVELSESYEDVINAACVLWRNRLPTDEYIIGRYLARQIQCHGETEWARISEARFIQLVRDNPDDLEFRLELDIQTSRRDYREASTPSSLEIPPPILNIDGNNYHDHTWPDDSSSATEVVTNNKSTPVPTPLTPISLIDMQNKHELPDRRTNRVSIGSISTTSNNPAIYQAPRFLESPVHTTHPPSPVPKPTSKNATYEDGLTAFFAGRFNDARARFQLAVDECHDTGDAYQEAECLLRLGMTCRHLKDYPNAVSHLSRARTIYESLRNCQRELLSCERSLARVSEDQDNYEEALRAYQEIQTNARSVGSQTEEAWCDYFIGRLYNRMRQYEDALRHLSRAVRTAQSLSNQEIEAYAIEESGHSAERQQHRELAIQCYERALTMFKNRGRGQWSDNENRVGFLVQQSISPEFNFGALNPWQTLPRPSSSLKALVMSILCSYRMDDGKNKYCDMALSESYEEILNTACSIWEDYLPHKDQIIESYLVRDETFNGGPIVIRISPLRFAELVREASSGRLEFRLEIRKVESITMNSNNSCSPGPIPGNPAYEKGRNAYYLGHYHDARIYFQVAIDYCRKEGDLPQEAECLDHLGVIDRHDKNYSGARLHFSNARGIYVSLGDHYRGQQLQCDRQLAHVEEQAGDYSRALRAYKSLQTIARNEGFRKQEAWCTYSLGRLLNRIDLYDQALEHLKQATEIAQNLQSMDSKLEIEAFIAEESGSSEQYRGNNLQAKVHYERALRCFEAVAGRPHLKLTDVKLLESFLVEFASVWEYGTVVLDNKAGATLIANVVVDDAARKRKRPNRDDDIYQDEHSDEDTTSSQETVKTPTSPMDALYNMLQSGTAKGRLLAEQYRSDGQFNPICEHVTKVDCVKAQANDGVKDPRPCDRVHFRPLIRPHTDPSLGHCSYLNTCYSEPTYALSPALTSSTSKSRPAQGVQLPSGLGAGGRGKEKAPCRYLHFEVDYDPPPGYSTAPGRAISHAPAPPKPNLDLKLGLGPGGGAALLPPQWINCDVRRFDYSVLGKFHVIMADPPWDIHMSLPYGTMTDDEMRSMPIPQLQDEGMLFLWVTGRAMEVGRECMRVWGYTRVDEVVWLKTNQLQRVIRTGRTGHWLNHTKEHMLVGVKTNVDDKGNLIWPSWANRGIDCDVIVSEVRETSRKPDEAYGIIERMCPGGRKIEIFGRKHNTRPGWITLGNQLGQDRIVEKDLLERIKQRYPERTAQ</sequence>
<keyword evidence="7" id="KW-0175">Coiled coil</keyword>